<name>A0A4Z0C416_9BURK</name>
<proteinExistence type="predicted"/>
<evidence type="ECO:0000256" key="1">
    <source>
        <dbReference type="SAM" id="MobiDB-lite"/>
    </source>
</evidence>
<feature type="compositionally biased region" description="Basic and acidic residues" evidence="1">
    <location>
        <begin position="8"/>
        <end position="25"/>
    </location>
</feature>
<feature type="region of interest" description="Disordered" evidence="1">
    <location>
        <begin position="1"/>
        <end position="83"/>
    </location>
</feature>
<dbReference type="EMBL" id="SMLM01000001">
    <property type="protein sequence ID" value="TFZ06407.1"/>
    <property type="molecule type" value="Genomic_DNA"/>
</dbReference>
<dbReference type="AlphaFoldDB" id="A0A4Z0C416"/>
<sequence length="83" mass="8479">MPPPSAEARPEPHKWPEKAGTRKLDVFTATAPGSKPDKKEKGGKSGKARGGGEGAKAKGDGKPAHVPKAAPGGKLLPRPVPAR</sequence>
<protein>
    <submittedName>
        <fullName evidence="2">Uncharacterized protein</fullName>
    </submittedName>
</protein>
<reference evidence="2 3" key="1">
    <citation type="submission" date="2019-03" db="EMBL/GenBank/DDBJ databases">
        <title>Ramlibacter henchirensis DSM 14656, whole genome shotgun sequence.</title>
        <authorList>
            <person name="Zhang X."/>
            <person name="Feng G."/>
            <person name="Zhu H."/>
        </authorList>
    </citation>
    <scope>NUCLEOTIDE SEQUENCE [LARGE SCALE GENOMIC DNA]</scope>
    <source>
        <strain evidence="2 3">DSM 14656</strain>
    </source>
</reference>
<organism evidence="2 3">
    <name type="scientific">Ramlibacter henchirensis</name>
    <dbReference type="NCBI Taxonomy" id="204072"/>
    <lineage>
        <taxon>Bacteria</taxon>
        <taxon>Pseudomonadati</taxon>
        <taxon>Pseudomonadota</taxon>
        <taxon>Betaproteobacteria</taxon>
        <taxon>Burkholderiales</taxon>
        <taxon>Comamonadaceae</taxon>
        <taxon>Ramlibacter</taxon>
    </lineage>
</organism>
<evidence type="ECO:0000313" key="3">
    <source>
        <dbReference type="Proteomes" id="UP000298180"/>
    </source>
</evidence>
<gene>
    <name evidence="2" type="ORF">EZ313_07155</name>
</gene>
<dbReference type="OrthoDB" id="9154761at2"/>
<accession>A0A4Z0C416</accession>
<dbReference type="Proteomes" id="UP000298180">
    <property type="component" value="Unassembled WGS sequence"/>
</dbReference>
<comment type="caution">
    <text evidence="2">The sequence shown here is derived from an EMBL/GenBank/DDBJ whole genome shotgun (WGS) entry which is preliminary data.</text>
</comment>
<evidence type="ECO:0000313" key="2">
    <source>
        <dbReference type="EMBL" id="TFZ06407.1"/>
    </source>
</evidence>
<keyword evidence="3" id="KW-1185">Reference proteome</keyword>